<evidence type="ECO:0000313" key="2">
    <source>
        <dbReference type="Proteomes" id="UP001227964"/>
    </source>
</evidence>
<comment type="caution">
    <text evidence="1">The sequence shown here is derived from an EMBL/GenBank/DDBJ whole genome shotgun (WGS) entry which is preliminary data.</text>
</comment>
<sequence>MSTENLKKELEAALLITDWSPTERDLREIAIRIKGLRGTVSKIDIEKIVHDVVGSYESMAMEGVDNTDLTTLLLMATKTTN</sequence>
<dbReference type="Proteomes" id="UP001227964">
    <property type="component" value="Unassembled WGS sequence"/>
</dbReference>
<dbReference type="RefSeq" id="WP_285394065.1">
    <property type="nucleotide sequence ID" value="NZ_JASSVS010000030.1"/>
</dbReference>
<organism evidence="1 2">
    <name type="scientific">Marinobacter azerbaijanicus</name>
    <dbReference type="NCBI Taxonomy" id="3050455"/>
    <lineage>
        <taxon>Bacteria</taxon>
        <taxon>Pseudomonadati</taxon>
        <taxon>Pseudomonadota</taxon>
        <taxon>Gammaproteobacteria</taxon>
        <taxon>Pseudomonadales</taxon>
        <taxon>Marinobacteraceae</taxon>
        <taxon>Marinobacter</taxon>
    </lineage>
</organism>
<reference evidence="1 2" key="1">
    <citation type="submission" date="2023-06" db="EMBL/GenBank/DDBJ databases">
        <title>Marinobacter azerbaijanicus a moderately halophilic, isolated from Urmia Lake in Azerbaijan region of Iran.</title>
        <authorList>
            <person name="Sanchez-Porro C."/>
            <person name="Aghdam E.M."/>
            <person name="Saheb S.M."/>
            <person name="Tarhriz V."/>
            <person name="Kazemi E."/>
            <person name="Ammozegar M.A."/>
            <person name="Ventosa A."/>
            <person name="Hejazi M.S."/>
        </authorList>
    </citation>
    <scope>NUCLEOTIDE SEQUENCE [LARGE SCALE GENOMIC DNA]</scope>
    <source>
        <strain evidence="1 2">TBZ242</strain>
    </source>
</reference>
<name>A0ABT7III2_9GAMM</name>
<accession>A0ABT7III2</accession>
<evidence type="ECO:0000313" key="1">
    <source>
        <dbReference type="EMBL" id="MDL0433991.1"/>
    </source>
</evidence>
<protein>
    <submittedName>
        <fullName evidence="1">Uncharacterized protein</fullName>
    </submittedName>
</protein>
<dbReference type="EMBL" id="JASSVS010000030">
    <property type="protein sequence ID" value="MDL0433991.1"/>
    <property type="molecule type" value="Genomic_DNA"/>
</dbReference>
<keyword evidence="2" id="KW-1185">Reference proteome</keyword>
<gene>
    <name evidence="1" type="ORF">QPM17_22885</name>
</gene>
<proteinExistence type="predicted"/>